<evidence type="ECO:0000313" key="2">
    <source>
        <dbReference type="EMBL" id="WTY97764.1"/>
    </source>
</evidence>
<sequence>MNHYGWGGGEISASSLDEGESLFAGPDWAFHSVAGGWSTVGTFLFIAIAALVSNVIIWVSHSRHP</sequence>
<feature type="transmembrane region" description="Helical" evidence="1">
    <location>
        <begin position="36"/>
        <end position="59"/>
    </location>
</feature>
<reference evidence="2" key="1">
    <citation type="submission" date="2022-10" db="EMBL/GenBank/DDBJ databases">
        <title>The complete genomes of actinobacterial strains from the NBC collection.</title>
        <authorList>
            <person name="Joergensen T.S."/>
            <person name="Alvarez Arevalo M."/>
            <person name="Sterndorff E.B."/>
            <person name="Faurdal D."/>
            <person name="Vuksanovic O."/>
            <person name="Mourched A.-S."/>
            <person name="Charusanti P."/>
            <person name="Shaw S."/>
            <person name="Blin K."/>
            <person name="Weber T."/>
        </authorList>
    </citation>
    <scope>NUCLEOTIDE SEQUENCE</scope>
    <source>
        <strain evidence="2">NBC_01401</strain>
    </source>
</reference>
<dbReference type="AlphaFoldDB" id="A0AAU3H160"/>
<gene>
    <name evidence="2" type="ORF">OG626_24200</name>
</gene>
<dbReference type="EMBL" id="CP109535">
    <property type="protein sequence ID" value="WTY97764.1"/>
    <property type="molecule type" value="Genomic_DNA"/>
</dbReference>
<organism evidence="2">
    <name type="scientific">Streptomyces sp. NBC_01401</name>
    <dbReference type="NCBI Taxonomy" id="2903854"/>
    <lineage>
        <taxon>Bacteria</taxon>
        <taxon>Bacillati</taxon>
        <taxon>Actinomycetota</taxon>
        <taxon>Actinomycetes</taxon>
        <taxon>Kitasatosporales</taxon>
        <taxon>Streptomycetaceae</taxon>
        <taxon>Streptomyces</taxon>
    </lineage>
</organism>
<keyword evidence="1" id="KW-1133">Transmembrane helix</keyword>
<accession>A0AAU3H160</accession>
<keyword evidence="1" id="KW-0472">Membrane</keyword>
<proteinExistence type="predicted"/>
<protein>
    <submittedName>
        <fullName evidence="2">Uncharacterized protein</fullName>
    </submittedName>
</protein>
<evidence type="ECO:0000256" key="1">
    <source>
        <dbReference type="SAM" id="Phobius"/>
    </source>
</evidence>
<name>A0AAU3H160_9ACTN</name>
<keyword evidence="1" id="KW-0812">Transmembrane</keyword>